<accession>A0A382JRE6</accession>
<dbReference type="SUPFAM" id="SSF51735">
    <property type="entry name" value="NAD(P)-binding Rossmann-fold domains"/>
    <property type="match status" value="1"/>
</dbReference>
<dbReference type="InterPro" id="IPR002347">
    <property type="entry name" value="SDR_fam"/>
</dbReference>
<proteinExistence type="inferred from homology"/>
<dbReference type="PANTHER" id="PTHR42760:SF135">
    <property type="entry name" value="BLL7886 PROTEIN"/>
    <property type="match status" value="1"/>
</dbReference>
<organism evidence="2">
    <name type="scientific">marine metagenome</name>
    <dbReference type="NCBI Taxonomy" id="408172"/>
    <lineage>
        <taxon>unclassified sequences</taxon>
        <taxon>metagenomes</taxon>
        <taxon>ecological metagenomes</taxon>
    </lineage>
</organism>
<dbReference type="Pfam" id="PF13561">
    <property type="entry name" value="adh_short_C2"/>
    <property type="match status" value="1"/>
</dbReference>
<evidence type="ECO:0000313" key="2">
    <source>
        <dbReference type="EMBL" id="SVC15084.1"/>
    </source>
</evidence>
<sequence length="256" mass="26987">MNDRLFSLAGRKALVTGASGGLGRNFASVLAAAGATVVLTGRRTKQLEQAAEDIHSAGGEASVIPMDVTDESAVAKAFDYAENIFGCVDVLVNNSGIAHGELALDIKSNDWDRVIDTNLRGAWLVAREAGKRLVGAGQPGSIINIASILGLRALKAVTPYAVSKAGLMQMTRTLALEWAQHHIRVNAIAPGFIMTDMNRAFFGTESGARMIKRIPMRRVGDPGELDGVLLLLASDASSYMTGSIITVDGGHLQSTL</sequence>
<dbReference type="NCBIfam" id="NF005559">
    <property type="entry name" value="PRK07231.1"/>
    <property type="match status" value="1"/>
</dbReference>
<evidence type="ECO:0000256" key="1">
    <source>
        <dbReference type="ARBA" id="ARBA00006484"/>
    </source>
</evidence>
<dbReference type="EMBL" id="UINC01076171">
    <property type="protein sequence ID" value="SVC15084.1"/>
    <property type="molecule type" value="Genomic_DNA"/>
</dbReference>
<dbReference type="FunFam" id="3.40.50.720:FF:000084">
    <property type="entry name" value="Short-chain dehydrogenase reductase"/>
    <property type="match status" value="1"/>
</dbReference>
<dbReference type="PRINTS" id="PR00081">
    <property type="entry name" value="GDHRDH"/>
</dbReference>
<dbReference type="GO" id="GO:0030497">
    <property type="term" value="P:fatty acid elongation"/>
    <property type="evidence" value="ECO:0007669"/>
    <property type="project" value="TreeGrafter"/>
</dbReference>
<name>A0A382JRE6_9ZZZZ</name>
<dbReference type="AlphaFoldDB" id="A0A382JRE6"/>
<comment type="similarity">
    <text evidence="1">Belongs to the short-chain dehydrogenases/reductases (SDR) family.</text>
</comment>
<gene>
    <name evidence="2" type="ORF">METZ01_LOCUS267938</name>
</gene>
<dbReference type="PANTHER" id="PTHR42760">
    <property type="entry name" value="SHORT-CHAIN DEHYDROGENASES/REDUCTASES FAMILY MEMBER"/>
    <property type="match status" value="1"/>
</dbReference>
<dbReference type="InterPro" id="IPR020904">
    <property type="entry name" value="Sc_DH/Rdtase_CS"/>
</dbReference>
<dbReference type="InterPro" id="IPR036291">
    <property type="entry name" value="NAD(P)-bd_dom_sf"/>
</dbReference>
<dbReference type="Gene3D" id="3.40.50.720">
    <property type="entry name" value="NAD(P)-binding Rossmann-like Domain"/>
    <property type="match status" value="1"/>
</dbReference>
<dbReference type="PRINTS" id="PR00080">
    <property type="entry name" value="SDRFAMILY"/>
</dbReference>
<protein>
    <recommendedName>
        <fullName evidence="3">2-deoxy-D-gluconate 3-dehydrogenase</fullName>
    </recommendedName>
</protein>
<dbReference type="GO" id="GO:0016616">
    <property type="term" value="F:oxidoreductase activity, acting on the CH-OH group of donors, NAD or NADP as acceptor"/>
    <property type="evidence" value="ECO:0007669"/>
    <property type="project" value="TreeGrafter"/>
</dbReference>
<dbReference type="PROSITE" id="PS00061">
    <property type="entry name" value="ADH_SHORT"/>
    <property type="match status" value="1"/>
</dbReference>
<evidence type="ECO:0008006" key="3">
    <source>
        <dbReference type="Google" id="ProtNLM"/>
    </source>
</evidence>
<reference evidence="2" key="1">
    <citation type="submission" date="2018-05" db="EMBL/GenBank/DDBJ databases">
        <authorList>
            <person name="Lanie J.A."/>
            <person name="Ng W.-L."/>
            <person name="Kazmierczak K.M."/>
            <person name="Andrzejewski T.M."/>
            <person name="Davidsen T.M."/>
            <person name="Wayne K.J."/>
            <person name="Tettelin H."/>
            <person name="Glass J.I."/>
            <person name="Rusch D."/>
            <person name="Podicherti R."/>
            <person name="Tsui H.-C.T."/>
            <person name="Winkler M.E."/>
        </authorList>
    </citation>
    <scope>NUCLEOTIDE SEQUENCE</scope>
</reference>